<gene>
    <name evidence="1" type="primary">PocGH01_00200100</name>
    <name evidence="1" type="ORF">POCGH01_00200100</name>
</gene>
<reference evidence="1 2" key="1">
    <citation type="submission" date="2016-06" db="EMBL/GenBank/DDBJ databases">
        <authorList>
            <consortium name="Pathogen Informatics"/>
        </authorList>
    </citation>
    <scope>NUCLEOTIDE SEQUENCE [LARGE SCALE GENOMIC DNA]</scope>
    <source>
        <strain evidence="1">PocGH01</strain>
    </source>
</reference>
<name>A0A1D3JEZ8_PLAOA</name>
<dbReference type="EMBL" id="FLRI01000493">
    <property type="protein sequence ID" value="SBT84477.1"/>
    <property type="molecule type" value="Genomic_DNA"/>
</dbReference>
<dbReference type="VEuPathDB" id="PlasmoDB:PocGH01_00200100"/>
<protein>
    <submittedName>
        <fullName evidence="1">Uncharacterized protein</fullName>
    </submittedName>
</protein>
<proteinExistence type="predicted"/>
<sequence length="101" mass="12340">MVYKSKFYSLSKTSINENVRKENITYVPDRVQNDNNFVEHLKELKIYLKYYNNHTLCYVEKYNSFISNYLRKENRIMYKVLEHFKYSFELDGWISPNLCGD</sequence>
<accession>A0A1D3JEZ8</accession>
<evidence type="ECO:0000313" key="2">
    <source>
        <dbReference type="Proteomes" id="UP000242942"/>
    </source>
</evidence>
<dbReference type="AlphaFoldDB" id="A0A1D3JEZ8"/>
<evidence type="ECO:0000313" key="1">
    <source>
        <dbReference type="EMBL" id="SBT84477.1"/>
    </source>
</evidence>
<keyword evidence="2" id="KW-1185">Reference proteome</keyword>
<organism evidence="1 2">
    <name type="scientific">Plasmodium ovale</name>
    <name type="common">malaria parasite P. ovale</name>
    <dbReference type="NCBI Taxonomy" id="36330"/>
    <lineage>
        <taxon>Eukaryota</taxon>
        <taxon>Sar</taxon>
        <taxon>Alveolata</taxon>
        <taxon>Apicomplexa</taxon>
        <taxon>Aconoidasida</taxon>
        <taxon>Haemosporida</taxon>
        <taxon>Plasmodiidae</taxon>
        <taxon>Plasmodium</taxon>
        <taxon>Plasmodium (Plasmodium)</taxon>
    </lineage>
</organism>
<dbReference type="Proteomes" id="UP000242942">
    <property type="component" value="Unassembled WGS sequence"/>
</dbReference>